<dbReference type="AlphaFoldDB" id="A0AA38C744"/>
<evidence type="ECO:0000313" key="2">
    <source>
        <dbReference type="EMBL" id="KAH9291664.1"/>
    </source>
</evidence>
<reference evidence="2 3" key="1">
    <citation type="journal article" date="2021" name="Nat. Plants">
        <title>The Taxus genome provides insights into paclitaxel biosynthesis.</title>
        <authorList>
            <person name="Xiong X."/>
            <person name="Gou J."/>
            <person name="Liao Q."/>
            <person name="Li Y."/>
            <person name="Zhou Q."/>
            <person name="Bi G."/>
            <person name="Li C."/>
            <person name="Du R."/>
            <person name="Wang X."/>
            <person name="Sun T."/>
            <person name="Guo L."/>
            <person name="Liang H."/>
            <person name="Lu P."/>
            <person name="Wu Y."/>
            <person name="Zhang Z."/>
            <person name="Ro D.K."/>
            <person name="Shang Y."/>
            <person name="Huang S."/>
            <person name="Yan J."/>
        </authorList>
    </citation>
    <scope>NUCLEOTIDE SEQUENCE [LARGE SCALE GENOMIC DNA]</scope>
    <source>
        <strain evidence="2">Ta-2019</strain>
    </source>
</reference>
<accession>A0AA38C744</accession>
<gene>
    <name evidence="2" type="ORF">KI387_043148</name>
</gene>
<protein>
    <submittedName>
        <fullName evidence="2">Uncharacterized protein</fullName>
    </submittedName>
</protein>
<evidence type="ECO:0000313" key="3">
    <source>
        <dbReference type="Proteomes" id="UP000824469"/>
    </source>
</evidence>
<feature type="non-terminal residue" evidence="2">
    <location>
        <position position="1"/>
    </location>
</feature>
<comment type="caution">
    <text evidence="2">The sequence shown here is derived from an EMBL/GenBank/DDBJ whole genome shotgun (WGS) entry which is preliminary data.</text>
</comment>
<feature type="region of interest" description="Disordered" evidence="1">
    <location>
        <begin position="55"/>
        <end position="81"/>
    </location>
</feature>
<evidence type="ECO:0000256" key="1">
    <source>
        <dbReference type="SAM" id="MobiDB-lite"/>
    </source>
</evidence>
<sequence length="81" mass="9051">KLEARMGHENPANGKNFTILPRLRGKAKAGARGLVWPSRYGEIWSYYARRGDIGLANHDRNSTRGRFGAAPPSGNFKMENH</sequence>
<proteinExistence type="predicted"/>
<keyword evidence="3" id="KW-1185">Reference proteome</keyword>
<name>A0AA38C744_TAXCH</name>
<dbReference type="EMBL" id="JAHRHJ020003469">
    <property type="protein sequence ID" value="KAH9291664.1"/>
    <property type="molecule type" value="Genomic_DNA"/>
</dbReference>
<dbReference type="Proteomes" id="UP000824469">
    <property type="component" value="Unassembled WGS sequence"/>
</dbReference>
<organism evidence="2 3">
    <name type="scientific">Taxus chinensis</name>
    <name type="common">Chinese yew</name>
    <name type="synonym">Taxus wallichiana var. chinensis</name>
    <dbReference type="NCBI Taxonomy" id="29808"/>
    <lineage>
        <taxon>Eukaryota</taxon>
        <taxon>Viridiplantae</taxon>
        <taxon>Streptophyta</taxon>
        <taxon>Embryophyta</taxon>
        <taxon>Tracheophyta</taxon>
        <taxon>Spermatophyta</taxon>
        <taxon>Pinopsida</taxon>
        <taxon>Pinidae</taxon>
        <taxon>Conifers II</taxon>
        <taxon>Cupressales</taxon>
        <taxon>Taxaceae</taxon>
        <taxon>Taxus</taxon>
    </lineage>
</organism>
<feature type="non-terminal residue" evidence="2">
    <location>
        <position position="81"/>
    </location>
</feature>